<comment type="caution">
    <text evidence="1">The sequence shown here is derived from an EMBL/GenBank/DDBJ whole genome shotgun (WGS) entry which is preliminary data.</text>
</comment>
<dbReference type="Proteomes" id="UP001165270">
    <property type="component" value="Unassembled WGS sequence"/>
</dbReference>
<dbReference type="RefSeq" id="WP_242710874.1">
    <property type="nucleotide sequence ID" value="NZ_JALDAX010000008.1"/>
</dbReference>
<name>A0ABS9XJU9_9ACTN</name>
<accession>A0ABS9XJU9</accession>
<dbReference type="EMBL" id="JALDAX010000008">
    <property type="protein sequence ID" value="MCI3242340.1"/>
    <property type="molecule type" value="Genomic_DNA"/>
</dbReference>
<reference evidence="1" key="1">
    <citation type="submission" date="2022-03" db="EMBL/GenBank/DDBJ databases">
        <title>Streptomyces 7R015 and 7R016 isolated from Barleria lupulina in Thailand.</title>
        <authorList>
            <person name="Kanchanasin P."/>
            <person name="Phongsopitanun W."/>
            <person name="Tanasupawat S."/>
        </authorList>
    </citation>
    <scope>NUCLEOTIDE SEQUENCE</scope>
    <source>
        <strain evidence="1">7R016</strain>
    </source>
</reference>
<organism evidence="1 2">
    <name type="scientific">Streptomyces spinosisporus</name>
    <dbReference type="NCBI Taxonomy" id="2927582"/>
    <lineage>
        <taxon>Bacteria</taxon>
        <taxon>Bacillati</taxon>
        <taxon>Actinomycetota</taxon>
        <taxon>Actinomycetes</taxon>
        <taxon>Kitasatosporales</taxon>
        <taxon>Streptomycetaceae</taxon>
        <taxon>Streptomyces</taxon>
    </lineage>
</organism>
<gene>
    <name evidence="1" type="ORF">MQN93_21690</name>
</gene>
<evidence type="ECO:0000313" key="1">
    <source>
        <dbReference type="EMBL" id="MCI3242340.1"/>
    </source>
</evidence>
<protein>
    <submittedName>
        <fullName evidence="1">Uncharacterized protein</fullName>
    </submittedName>
</protein>
<evidence type="ECO:0000313" key="2">
    <source>
        <dbReference type="Proteomes" id="UP001165270"/>
    </source>
</evidence>
<keyword evidence="2" id="KW-1185">Reference proteome</keyword>
<proteinExistence type="predicted"/>
<sequence length="59" mass="6358">MTALPSTVRAPADAHQVLARCRGSVRAALTEAFGRMHPWVDAMVTRTQEEVAPAAEVAR</sequence>